<dbReference type="EMBL" id="KZ302022">
    <property type="protein sequence ID" value="PFH49675.1"/>
    <property type="molecule type" value="Genomic_DNA"/>
</dbReference>
<sequence length="61" mass="6733">MPVWSQSAEAVYIQRRLSVPMAERPGPALGEFGWLYGTVNPSEESDVAALRDPPLETSEED</sequence>
<dbReference type="OrthoDB" id="25129at2759"/>
<proteinExistence type="predicted"/>
<accession>A0A2A9NF89</accession>
<organism evidence="1 2">
    <name type="scientific">Amanita thiersii Skay4041</name>
    <dbReference type="NCBI Taxonomy" id="703135"/>
    <lineage>
        <taxon>Eukaryota</taxon>
        <taxon>Fungi</taxon>
        <taxon>Dikarya</taxon>
        <taxon>Basidiomycota</taxon>
        <taxon>Agaricomycotina</taxon>
        <taxon>Agaricomycetes</taxon>
        <taxon>Agaricomycetidae</taxon>
        <taxon>Agaricales</taxon>
        <taxon>Pluteineae</taxon>
        <taxon>Amanitaceae</taxon>
        <taxon>Amanita</taxon>
    </lineage>
</organism>
<gene>
    <name evidence="1" type="ORF">AMATHDRAFT_62642</name>
</gene>
<evidence type="ECO:0000313" key="2">
    <source>
        <dbReference type="Proteomes" id="UP000242287"/>
    </source>
</evidence>
<evidence type="ECO:0000313" key="1">
    <source>
        <dbReference type="EMBL" id="PFH49675.1"/>
    </source>
</evidence>
<protein>
    <submittedName>
        <fullName evidence="1">Uncharacterized protein</fullName>
    </submittedName>
</protein>
<keyword evidence="2" id="KW-1185">Reference proteome</keyword>
<dbReference type="Proteomes" id="UP000242287">
    <property type="component" value="Unassembled WGS sequence"/>
</dbReference>
<dbReference type="AlphaFoldDB" id="A0A2A9NF89"/>
<name>A0A2A9NF89_9AGAR</name>
<reference evidence="1 2" key="1">
    <citation type="submission" date="2014-02" db="EMBL/GenBank/DDBJ databases">
        <title>Transposable element dynamics among asymbiotic and ectomycorrhizal Amanita fungi.</title>
        <authorList>
            <consortium name="DOE Joint Genome Institute"/>
            <person name="Hess J."/>
            <person name="Skrede I."/>
            <person name="Wolfe B."/>
            <person name="LaButti K."/>
            <person name="Ohm R.A."/>
            <person name="Grigoriev I.V."/>
            <person name="Pringle A."/>
        </authorList>
    </citation>
    <scope>NUCLEOTIDE SEQUENCE [LARGE SCALE GENOMIC DNA]</scope>
    <source>
        <strain evidence="1 2">SKay4041</strain>
    </source>
</reference>